<sequence length="103" mass="10815">MQTPAHHLFVCGSFRANGSPAGACAKKESLALVQYLQGEVDDRGLEGVVVSMTGCLNCCVNGPVVIDYPSGHWYRGVTEDVADEILDAIEEGDGVATAHLIPA</sequence>
<name>A0ABZ1C7A5_9BACT</name>
<dbReference type="EMBL" id="CP139781">
    <property type="protein sequence ID" value="WRQ87346.1"/>
    <property type="molecule type" value="Genomic_DNA"/>
</dbReference>
<dbReference type="CDD" id="cd02980">
    <property type="entry name" value="TRX_Fd_family"/>
    <property type="match status" value="1"/>
</dbReference>
<reference evidence="1 2" key="1">
    <citation type="submission" date="2023-12" db="EMBL/GenBank/DDBJ databases">
        <title>Description of an unclassified Opitutus bacterium of Verrucomicrobiota.</title>
        <authorList>
            <person name="Zhang D.-F."/>
        </authorList>
    </citation>
    <scope>NUCLEOTIDE SEQUENCE [LARGE SCALE GENOMIC DNA]</scope>
    <source>
        <strain evidence="1 2">WL0086</strain>
    </source>
</reference>
<gene>
    <name evidence="1" type="ORF">K1X11_021235</name>
</gene>
<keyword evidence="2" id="KW-1185">Reference proteome</keyword>
<evidence type="ECO:0000313" key="1">
    <source>
        <dbReference type="EMBL" id="WRQ87346.1"/>
    </source>
</evidence>
<accession>A0ABZ1C7A5</accession>
<proteinExistence type="predicted"/>
<protein>
    <submittedName>
        <fullName evidence="1">(2Fe-2S) ferredoxin domain-containing protein</fullName>
    </submittedName>
</protein>
<dbReference type="InterPro" id="IPR036249">
    <property type="entry name" value="Thioredoxin-like_sf"/>
</dbReference>
<dbReference type="RefSeq" id="WP_221029241.1">
    <property type="nucleotide sequence ID" value="NZ_CP139781.1"/>
</dbReference>
<evidence type="ECO:0000313" key="2">
    <source>
        <dbReference type="Proteomes" id="UP000738431"/>
    </source>
</evidence>
<dbReference type="Proteomes" id="UP000738431">
    <property type="component" value="Chromosome"/>
</dbReference>
<organism evidence="1 2">
    <name type="scientific">Actomonas aquatica</name>
    <dbReference type="NCBI Taxonomy" id="2866162"/>
    <lineage>
        <taxon>Bacteria</taxon>
        <taxon>Pseudomonadati</taxon>
        <taxon>Verrucomicrobiota</taxon>
        <taxon>Opitutia</taxon>
        <taxon>Opitutales</taxon>
        <taxon>Opitutaceae</taxon>
        <taxon>Actomonas</taxon>
    </lineage>
</organism>
<dbReference type="SUPFAM" id="SSF52833">
    <property type="entry name" value="Thioredoxin-like"/>
    <property type="match status" value="1"/>
</dbReference>
<dbReference type="Gene3D" id="3.40.30.10">
    <property type="entry name" value="Glutaredoxin"/>
    <property type="match status" value="1"/>
</dbReference>